<evidence type="ECO:0000313" key="3">
    <source>
        <dbReference type="Proteomes" id="UP000002412"/>
    </source>
</evidence>
<dbReference type="AlphaFoldDB" id="A0A0U1R1W0"/>
<name>A0A0U1R1W0_YERP3</name>
<sequence length="39" mass="4633">MASIKSWLYLFCFKMVNFLVVCPIYLIVFILKSILLTNF</sequence>
<reference evidence="2 3" key="1">
    <citation type="journal article" date="2007" name="PLoS Genet.">
        <title>The complete genome sequence of Yersinia pseudotuberculosis IP31758, the causative agent of Far East scarlet-like fever.</title>
        <authorList>
            <person name="Eppinger M."/>
            <person name="Rosovitz M.J."/>
            <person name="Fricke W.F."/>
            <person name="Rasko D.A."/>
            <person name="Kokorina G."/>
            <person name="Fayolle C."/>
            <person name="Lindler L.E."/>
            <person name="Carniel E."/>
            <person name="Ravel J."/>
        </authorList>
    </citation>
    <scope>NUCLEOTIDE SEQUENCE [LARGE SCALE GENOMIC DNA]</scope>
    <source>
        <strain evidence="2 3">IP 31758</strain>
    </source>
</reference>
<keyword evidence="1" id="KW-1133">Transmembrane helix</keyword>
<gene>
    <name evidence="2" type="ordered locus">YpsIP31758_0363</name>
</gene>
<keyword evidence="1" id="KW-0472">Membrane</keyword>
<dbReference type="HOGENOM" id="CLU_3319648_0_0_6"/>
<evidence type="ECO:0000256" key="1">
    <source>
        <dbReference type="SAM" id="Phobius"/>
    </source>
</evidence>
<proteinExistence type="predicted"/>
<dbReference type="EMBL" id="CP000720">
    <property type="protein sequence ID" value="ABS49214.1"/>
    <property type="molecule type" value="Genomic_DNA"/>
</dbReference>
<dbReference type="KEGG" id="ypi:YpsIP31758_0363"/>
<protein>
    <submittedName>
        <fullName evidence="2">Uncharacterized protein</fullName>
    </submittedName>
</protein>
<evidence type="ECO:0000313" key="2">
    <source>
        <dbReference type="EMBL" id="ABS49214.1"/>
    </source>
</evidence>
<organism evidence="2 3">
    <name type="scientific">Yersinia pseudotuberculosis serotype O:1b (strain IP 31758)</name>
    <dbReference type="NCBI Taxonomy" id="349747"/>
    <lineage>
        <taxon>Bacteria</taxon>
        <taxon>Pseudomonadati</taxon>
        <taxon>Pseudomonadota</taxon>
        <taxon>Gammaproteobacteria</taxon>
        <taxon>Enterobacterales</taxon>
        <taxon>Yersiniaceae</taxon>
        <taxon>Yersinia</taxon>
    </lineage>
</organism>
<feature type="transmembrane region" description="Helical" evidence="1">
    <location>
        <begin position="7"/>
        <end position="31"/>
    </location>
</feature>
<keyword evidence="1" id="KW-0812">Transmembrane</keyword>
<dbReference type="Proteomes" id="UP000002412">
    <property type="component" value="Chromosome"/>
</dbReference>
<accession>A0A0U1R1W0</accession>